<evidence type="ECO:0000313" key="1">
    <source>
        <dbReference type="EMBL" id="MBB4807068.1"/>
    </source>
</evidence>
<sequence>MNRTEHTHKILLAYISSQSSEIFKRKMELQYPEIDSLQIQVLTDHLKQFCCSSKNEEILLLFPYILNNIRLTNPELKLDGMVKTLWERGFNDSVESKEQLEQMYKVWLSFEKEVLNLEVVKNKLQEKSIEPKQ</sequence>
<dbReference type="AlphaFoldDB" id="A0A840KGC3"/>
<comment type="caution">
    <text evidence="1">The sequence shown here is derived from an EMBL/GenBank/DDBJ whole genome shotgun (WGS) entry which is preliminary data.</text>
</comment>
<reference evidence="1 2" key="1">
    <citation type="submission" date="2020-08" db="EMBL/GenBank/DDBJ databases">
        <title>Functional genomics of gut bacteria from endangered species of beetles.</title>
        <authorList>
            <person name="Carlos-Shanley C."/>
        </authorList>
    </citation>
    <scope>NUCLEOTIDE SEQUENCE [LARGE SCALE GENOMIC DNA]</scope>
    <source>
        <strain evidence="1 2">S00151</strain>
    </source>
</reference>
<dbReference type="Proteomes" id="UP000592180">
    <property type="component" value="Unassembled WGS sequence"/>
</dbReference>
<organism evidence="1 2">
    <name type="scientific">Chryseobacterium defluvii</name>
    <dbReference type="NCBI Taxonomy" id="160396"/>
    <lineage>
        <taxon>Bacteria</taxon>
        <taxon>Pseudomonadati</taxon>
        <taxon>Bacteroidota</taxon>
        <taxon>Flavobacteriia</taxon>
        <taxon>Flavobacteriales</taxon>
        <taxon>Weeksellaceae</taxon>
        <taxon>Chryseobacterium group</taxon>
        <taxon>Chryseobacterium</taxon>
    </lineage>
</organism>
<proteinExistence type="predicted"/>
<protein>
    <submittedName>
        <fullName evidence="1">Uncharacterized protein</fullName>
    </submittedName>
</protein>
<evidence type="ECO:0000313" key="2">
    <source>
        <dbReference type="Proteomes" id="UP000592180"/>
    </source>
</evidence>
<gene>
    <name evidence="1" type="ORF">HNP38_002372</name>
</gene>
<dbReference type="RefSeq" id="WP_184189657.1">
    <property type="nucleotide sequence ID" value="NZ_JACHLE010000003.1"/>
</dbReference>
<keyword evidence="2" id="KW-1185">Reference proteome</keyword>
<dbReference type="EMBL" id="JACHLE010000003">
    <property type="protein sequence ID" value="MBB4807068.1"/>
    <property type="molecule type" value="Genomic_DNA"/>
</dbReference>
<name>A0A840KGC3_9FLAO</name>
<accession>A0A840KGC3</accession>